<proteinExistence type="inferred from homology"/>
<evidence type="ECO:0000313" key="8">
    <source>
        <dbReference type="EMBL" id="RVV98954.1"/>
    </source>
</evidence>
<keyword evidence="5 7" id="KW-1133">Transmembrane helix</keyword>
<gene>
    <name evidence="8" type="ORF">EKE94_08720</name>
</gene>
<comment type="subcellular location">
    <subcellularLocation>
        <location evidence="1">Cell membrane</location>
        <topology evidence="1">Multi-pass membrane protein</topology>
    </subcellularLocation>
</comment>
<evidence type="ECO:0000313" key="9">
    <source>
        <dbReference type="Proteomes" id="UP000285908"/>
    </source>
</evidence>
<dbReference type="RefSeq" id="WP_127906188.1">
    <property type="nucleotide sequence ID" value="NZ_RQXX01000002.1"/>
</dbReference>
<sequence length="203" mass="21378">MTWSFFATALIVVLMPGPGVVYTLAVTLGQGLRAGLVAAAGCTLGILPHMAASILGLAAVLHASATAFQVVKLAGVAFLLWMAAQVWRGAGTLSVEGRDAHATAWRLVRDGIALNLLNPKLSIFFLAFLPQSVTAGGRDAAWHMTGLAIAFMALTFAAFALYALFAAFLRDRVLSRPAAMAWLRGGFATAFAALALRLAFMER</sequence>
<dbReference type="InterPro" id="IPR001123">
    <property type="entry name" value="LeuE-type"/>
</dbReference>
<feature type="transmembrane region" description="Helical" evidence="7">
    <location>
        <begin position="181"/>
        <end position="200"/>
    </location>
</feature>
<dbReference type="Proteomes" id="UP000285908">
    <property type="component" value="Unassembled WGS sequence"/>
</dbReference>
<comment type="similarity">
    <text evidence="2">Belongs to the Rht family.</text>
</comment>
<dbReference type="PIRSF" id="PIRSF006324">
    <property type="entry name" value="LeuE"/>
    <property type="match status" value="1"/>
</dbReference>
<reference evidence="8 9" key="1">
    <citation type="submission" date="2018-11" db="EMBL/GenBank/DDBJ databases">
        <title>Mesobaculum littorinae gen. nov., sp. nov., isolated from Littorina scabra that represents a novel genus of the order Rhodobacteraceae.</title>
        <authorList>
            <person name="Li F."/>
        </authorList>
    </citation>
    <scope>NUCLEOTIDE SEQUENCE [LARGE SCALE GENOMIC DNA]</scope>
    <source>
        <strain evidence="8 9">M0103</strain>
    </source>
</reference>
<evidence type="ECO:0000256" key="3">
    <source>
        <dbReference type="ARBA" id="ARBA00022475"/>
    </source>
</evidence>
<evidence type="ECO:0000256" key="1">
    <source>
        <dbReference type="ARBA" id="ARBA00004651"/>
    </source>
</evidence>
<dbReference type="AlphaFoldDB" id="A0A438AJX6"/>
<feature type="transmembrane region" description="Helical" evidence="7">
    <location>
        <begin position="141"/>
        <end position="169"/>
    </location>
</feature>
<feature type="transmembrane region" description="Helical" evidence="7">
    <location>
        <begin position="33"/>
        <end position="61"/>
    </location>
</feature>
<evidence type="ECO:0000256" key="7">
    <source>
        <dbReference type="SAM" id="Phobius"/>
    </source>
</evidence>
<comment type="caution">
    <text evidence="8">The sequence shown here is derived from an EMBL/GenBank/DDBJ whole genome shotgun (WGS) entry which is preliminary data.</text>
</comment>
<dbReference type="OrthoDB" id="9804822at2"/>
<dbReference type="Pfam" id="PF01810">
    <property type="entry name" value="LysE"/>
    <property type="match status" value="1"/>
</dbReference>
<dbReference type="PANTHER" id="PTHR30086:SF14">
    <property type="entry name" value="HOMOSERINE_HOMOSERINE LACTONE EFFLUX PROTEIN"/>
    <property type="match status" value="1"/>
</dbReference>
<evidence type="ECO:0000256" key="6">
    <source>
        <dbReference type="ARBA" id="ARBA00023136"/>
    </source>
</evidence>
<evidence type="ECO:0000256" key="4">
    <source>
        <dbReference type="ARBA" id="ARBA00022692"/>
    </source>
</evidence>
<dbReference type="GO" id="GO:0042970">
    <property type="term" value="F:homoserine transmembrane transporter activity"/>
    <property type="evidence" value="ECO:0007669"/>
    <property type="project" value="TreeGrafter"/>
</dbReference>
<protein>
    <submittedName>
        <fullName evidence="8">LysE family translocator</fullName>
    </submittedName>
</protein>
<evidence type="ECO:0000256" key="5">
    <source>
        <dbReference type="ARBA" id="ARBA00022989"/>
    </source>
</evidence>
<dbReference type="GO" id="GO:0005886">
    <property type="term" value="C:plasma membrane"/>
    <property type="evidence" value="ECO:0007669"/>
    <property type="project" value="UniProtKB-SubCell"/>
</dbReference>
<dbReference type="PANTHER" id="PTHR30086">
    <property type="entry name" value="ARGININE EXPORTER PROTEIN ARGO"/>
    <property type="match status" value="1"/>
</dbReference>
<evidence type="ECO:0000256" key="2">
    <source>
        <dbReference type="ARBA" id="ARBA00007928"/>
    </source>
</evidence>
<keyword evidence="9" id="KW-1185">Reference proteome</keyword>
<dbReference type="EMBL" id="RQXX01000002">
    <property type="protein sequence ID" value="RVV98954.1"/>
    <property type="molecule type" value="Genomic_DNA"/>
</dbReference>
<keyword evidence="6 7" id="KW-0472">Membrane</keyword>
<accession>A0A438AJX6</accession>
<organism evidence="8 9">
    <name type="scientific">Mesobaculum littorinae</name>
    <dbReference type="NCBI Taxonomy" id="2486419"/>
    <lineage>
        <taxon>Bacteria</taxon>
        <taxon>Pseudomonadati</taxon>
        <taxon>Pseudomonadota</taxon>
        <taxon>Alphaproteobacteria</taxon>
        <taxon>Rhodobacterales</taxon>
        <taxon>Roseobacteraceae</taxon>
        <taxon>Mesobaculum</taxon>
    </lineage>
</organism>
<keyword evidence="3" id="KW-1003">Cell membrane</keyword>
<name>A0A438AJX6_9RHOB</name>
<keyword evidence="4 7" id="KW-0812">Transmembrane</keyword>